<feature type="domain" description="3-hydroxyacyl-CoA dehydrogenase NAD binding" evidence="3">
    <location>
        <begin position="27"/>
        <end position="201"/>
    </location>
</feature>
<evidence type="ECO:0000313" key="4">
    <source>
        <dbReference type="EMBL" id="ACX49737.1"/>
    </source>
</evidence>
<name>D2DIP9_9BACT</name>
<dbReference type="InterPro" id="IPR006176">
    <property type="entry name" value="3-OHacyl-CoA_DH_NAD-bd"/>
</dbReference>
<reference evidence="4" key="2">
    <citation type="journal article" date="2010" name="Environ. Microbiol. Rep.">
        <title>PKS and NRPS gene clusters from microbial symbiont cells of marine sponges by whole genome amplification.</title>
        <authorList>
            <person name="Siegl A."/>
            <person name="Hentschel U."/>
        </authorList>
    </citation>
    <scope>NUCLEOTIDE SEQUENCE</scope>
</reference>
<protein>
    <submittedName>
        <fullName evidence="4">Hydroxlacyl-CoA dehydrogenase</fullName>
    </submittedName>
</protein>
<sequence>MPPRRPRPCACQGAMTGRPGPDGAFPVLVLGVGTIGSGWGAWFSHRGLPVCLVDPGREPAAMQDAVAARLGQLRQSDIPGAEAAGDVTVAKSLRALPEGVGFVQENATESLDAKQALLRELEAILPPWTVIASSTTSLKASDIQAGCRHPERVLVGHPFNPPHLLPLVEVVAGHQTDDAAVGWAMDFYRAVGKFPVRVRKEVTGHVANRLTSALFREAVHLLAEGVATAAELDDVLTHGPGLRWALQGPWLTYHLGGGAGGIAAYLEHLGDTHPARWADLGEPELNDGVRRMIVEQVLAAYGSRPVPEWTGERDRQLEALLALKRIADPPT</sequence>
<accession>D2DIP9</accession>
<evidence type="ECO:0000259" key="2">
    <source>
        <dbReference type="Pfam" id="PF00725"/>
    </source>
</evidence>
<dbReference type="SUPFAM" id="SSF48179">
    <property type="entry name" value="6-phosphogluconate dehydrogenase C-terminal domain-like"/>
    <property type="match status" value="1"/>
</dbReference>
<dbReference type="AlphaFoldDB" id="D2DIP9"/>
<dbReference type="Pfam" id="PF00725">
    <property type="entry name" value="3HCDH"/>
    <property type="match status" value="1"/>
</dbReference>
<feature type="domain" description="3-hydroxyacyl-CoA dehydrogenase C-terminal" evidence="2">
    <location>
        <begin position="204"/>
        <end position="275"/>
    </location>
</feature>
<dbReference type="PANTHER" id="PTHR48075:SF5">
    <property type="entry name" value="3-HYDROXYBUTYRYL-COA DEHYDROGENASE"/>
    <property type="match status" value="1"/>
</dbReference>
<dbReference type="InterPro" id="IPR008927">
    <property type="entry name" value="6-PGluconate_DH-like_C_sf"/>
</dbReference>
<dbReference type="PANTHER" id="PTHR48075">
    <property type="entry name" value="3-HYDROXYACYL-COA DEHYDROGENASE FAMILY PROTEIN"/>
    <property type="match status" value="1"/>
</dbReference>
<dbReference type="InterPro" id="IPR013328">
    <property type="entry name" value="6PGD_dom2"/>
</dbReference>
<dbReference type="GO" id="GO:0006631">
    <property type="term" value="P:fatty acid metabolic process"/>
    <property type="evidence" value="ECO:0007669"/>
    <property type="project" value="InterPro"/>
</dbReference>
<dbReference type="Pfam" id="PF02737">
    <property type="entry name" value="3HCDH_N"/>
    <property type="match status" value="1"/>
</dbReference>
<evidence type="ECO:0000256" key="1">
    <source>
        <dbReference type="ARBA" id="ARBA00023002"/>
    </source>
</evidence>
<keyword evidence="1" id="KW-0560">Oxidoreductase</keyword>
<dbReference type="InterPro" id="IPR006108">
    <property type="entry name" value="3HC_DH_C"/>
</dbReference>
<dbReference type="InterPro" id="IPR036291">
    <property type="entry name" value="NAD(P)-bd_dom_sf"/>
</dbReference>
<dbReference type="GO" id="GO:0070403">
    <property type="term" value="F:NAD+ binding"/>
    <property type="evidence" value="ECO:0007669"/>
    <property type="project" value="InterPro"/>
</dbReference>
<organism evidence="4">
    <name type="scientific">uncultured marine bacterium 1k6</name>
    <dbReference type="NCBI Taxonomy" id="662658"/>
    <lineage>
        <taxon>Bacteria</taxon>
        <taxon>environmental samples</taxon>
    </lineage>
</organism>
<dbReference type="SUPFAM" id="SSF51735">
    <property type="entry name" value="NAD(P)-binding Rossmann-fold domains"/>
    <property type="match status" value="1"/>
</dbReference>
<evidence type="ECO:0000259" key="3">
    <source>
        <dbReference type="Pfam" id="PF02737"/>
    </source>
</evidence>
<dbReference type="Gene3D" id="1.10.1040.10">
    <property type="entry name" value="N-(1-d-carboxylethyl)-l-norvaline Dehydrogenase, domain 2"/>
    <property type="match status" value="1"/>
</dbReference>
<reference evidence="4" key="1">
    <citation type="submission" date="2008-12" db="EMBL/GenBank/DDBJ databases">
        <authorList>
            <person name="Siegl A.M."/>
            <person name="Hentschel U."/>
        </authorList>
    </citation>
    <scope>NUCLEOTIDE SEQUENCE</scope>
</reference>
<dbReference type="EMBL" id="FJ560486">
    <property type="protein sequence ID" value="ACX49737.1"/>
    <property type="molecule type" value="Genomic_DNA"/>
</dbReference>
<dbReference type="Gene3D" id="3.40.50.720">
    <property type="entry name" value="NAD(P)-binding Rossmann-like Domain"/>
    <property type="match status" value="1"/>
</dbReference>
<dbReference type="GO" id="GO:0016616">
    <property type="term" value="F:oxidoreductase activity, acting on the CH-OH group of donors, NAD or NADP as acceptor"/>
    <property type="evidence" value="ECO:0007669"/>
    <property type="project" value="InterPro"/>
</dbReference>
<proteinExistence type="predicted"/>